<evidence type="ECO:0000313" key="2">
    <source>
        <dbReference type="Proteomes" id="UP001472677"/>
    </source>
</evidence>
<proteinExistence type="predicted"/>
<reference evidence="1 2" key="1">
    <citation type="journal article" date="2024" name="G3 (Bethesda)">
        <title>Genome assembly of Hibiscus sabdariffa L. provides insights into metabolisms of medicinal natural products.</title>
        <authorList>
            <person name="Kim T."/>
        </authorList>
    </citation>
    <scope>NUCLEOTIDE SEQUENCE [LARGE SCALE GENOMIC DNA]</scope>
    <source>
        <strain evidence="1">TK-2024</strain>
        <tissue evidence="1">Old leaves</tissue>
    </source>
</reference>
<protein>
    <submittedName>
        <fullName evidence="1">Uncharacterized protein</fullName>
    </submittedName>
</protein>
<dbReference type="Proteomes" id="UP001472677">
    <property type="component" value="Unassembled WGS sequence"/>
</dbReference>
<keyword evidence="2" id="KW-1185">Reference proteome</keyword>
<dbReference type="EMBL" id="JBBPBM010000005">
    <property type="protein sequence ID" value="KAK8584304.1"/>
    <property type="molecule type" value="Genomic_DNA"/>
</dbReference>
<organism evidence="1 2">
    <name type="scientific">Hibiscus sabdariffa</name>
    <name type="common">roselle</name>
    <dbReference type="NCBI Taxonomy" id="183260"/>
    <lineage>
        <taxon>Eukaryota</taxon>
        <taxon>Viridiplantae</taxon>
        <taxon>Streptophyta</taxon>
        <taxon>Embryophyta</taxon>
        <taxon>Tracheophyta</taxon>
        <taxon>Spermatophyta</taxon>
        <taxon>Magnoliopsida</taxon>
        <taxon>eudicotyledons</taxon>
        <taxon>Gunneridae</taxon>
        <taxon>Pentapetalae</taxon>
        <taxon>rosids</taxon>
        <taxon>malvids</taxon>
        <taxon>Malvales</taxon>
        <taxon>Malvaceae</taxon>
        <taxon>Malvoideae</taxon>
        <taxon>Hibiscus</taxon>
    </lineage>
</organism>
<evidence type="ECO:0000313" key="1">
    <source>
        <dbReference type="EMBL" id="KAK8584304.1"/>
    </source>
</evidence>
<comment type="caution">
    <text evidence="1">The sequence shown here is derived from an EMBL/GenBank/DDBJ whole genome shotgun (WGS) entry which is preliminary data.</text>
</comment>
<gene>
    <name evidence="1" type="ORF">V6N12_068549</name>
</gene>
<accession>A0ABR2FQB5</accession>
<name>A0ABR2FQB5_9ROSI</name>
<sequence>MVPIVVFIYQGMSCVSRNAGKLRLSFDVGCGWTVQVTEVGLGVATTYGCNSQRRRRLHQLNPMASTTRFCLDNVDQRRFW</sequence>